<dbReference type="GO" id="GO:0005634">
    <property type="term" value="C:nucleus"/>
    <property type="evidence" value="ECO:0007669"/>
    <property type="project" value="UniProtKB-SubCell"/>
</dbReference>
<keyword evidence="6" id="KW-0943">RNA-mediated gene silencing</keyword>
<dbReference type="PANTHER" id="PTHR12412:SF2">
    <property type="entry name" value="NUCLEAR CAP-BINDING PROTEIN SUBUNIT 1"/>
    <property type="match status" value="1"/>
</dbReference>
<comment type="similarity">
    <text evidence="2">Belongs to the NCBP1 family.</text>
</comment>
<evidence type="ECO:0000256" key="3">
    <source>
        <dbReference type="ARBA" id="ARBA00019879"/>
    </source>
</evidence>
<evidence type="ECO:0000256" key="6">
    <source>
        <dbReference type="ARBA" id="ARBA00023158"/>
    </source>
</evidence>
<dbReference type="GO" id="GO:0031053">
    <property type="term" value="P:primary miRNA processing"/>
    <property type="evidence" value="ECO:0007669"/>
    <property type="project" value="UniProtKB-ARBA"/>
</dbReference>
<evidence type="ECO:0000256" key="4">
    <source>
        <dbReference type="ARBA" id="ARBA00022664"/>
    </source>
</evidence>
<dbReference type="Pfam" id="PF02854">
    <property type="entry name" value="MIF4G"/>
    <property type="match status" value="1"/>
</dbReference>
<dbReference type="EMBL" id="JBAMIC010000001">
    <property type="protein sequence ID" value="KAK7116077.1"/>
    <property type="molecule type" value="Genomic_DNA"/>
</dbReference>
<dbReference type="PANTHER" id="PTHR12412">
    <property type="entry name" value="CAP BINDING PROTEIN"/>
    <property type="match status" value="1"/>
</dbReference>
<proteinExistence type="inferred from homology"/>
<dbReference type="Pfam" id="PF09088">
    <property type="entry name" value="MIF4G_like"/>
    <property type="match status" value="1"/>
</dbReference>
<dbReference type="AlphaFoldDB" id="A0AAN9C2A6"/>
<keyword evidence="10" id="KW-0175">Coiled coil</keyword>
<keyword evidence="7" id="KW-0508">mRNA splicing</keyword>
<dbReference type="Gene3D" id="1.25.40.180">
    <property type="match status" value="3"/>
</dbReference>
<dbReference type="InterPro" id="IPR027159">
    <property type="entry name" value="CBP80"/>
</dbReference>
<evidence type="ECO:0000256" key="2">
    <source>
        <dbReference type="ARBA" id="ARBA00007413"/>
    </source>
</evidence>
<keyword evidence="14" id="KW-1185">Reference proteome</keyword>
<dbReference type="GO" id="GO:0006406">
    <property type="term" value="P:mRNA export from nucleus"/>
    <property type="evidence" value="ECO:0007669"/>
    <property type="project" value="InterPro"/>
</dbReference>
<evidence type="ECO:0000256" key="10">
    <source>
        <dbReference type="SAM" id="Coils"/>
    </source>
</evidence>
<evidence type="ECO:0000256" key="11">
    <source>
        <dbReference type="SAM" id="MobiDB-lite"/>
    </source>
</evidence>
<dbReference type="SUPFAM" id="SSF48371">
    <property type="entry name" value="ARM repeat"/>
    <property type="match status" value="3"/>
</dbReference>
<reference evidence="13 14" key="1">
    <citation type="submission" date="2024-02" db="EMBL/GenBank/DDBJ databases">
        <title>Chromosome-scale genome assembly of the rough periwinkle Littorina saxatilis.</title>
        <authorList>
            <person name="De Jode A."/>
            <person name="Faria R."/>
            <person name="Formenti G."/>
            <person name="Sims Y."/>
            <person name="Smith T.P."/>
            <person name="Tracey A."/>
            <person name="Wood J.M.D."/>
            <person name="Zagrodzka Z.B."/>
            <person name="Johannesson K."/>
            <person name="Butlin R.K."/>
            <person name="Leder E.H."/>
        </authorList>
    </citation>
    <scope>NUCLEOTIDE SEQUENCE [LARGE SCALE GENOMIC DNA]</scope>
    <source>
        <strain evidence="13">Snail1</strain>
        <tissue evidence="13">Muscle</tissue>
    </source>
</reference>
<dbReference type="GO" id="GO:0008380">
    <property type="term" value="P:RNA splicing"/>
    <property type="evidence" value="ECO:0007669"/>
    <property type="project" value="UniProtKB-KW"/>
</dbReference>
<evidence type="ECO:0000256" key="7">
    <source>
        <dbReference type="ARBA" id="ARBA00023187"/>
    </source>
</evidence>
<evidence type="ECO:0000256" key="1">
    <source>
        <dbReference type="ARBA" id="ARBA00004123"/>
    </source>
</evidence>
<comment type="caution">
    <text evidence="13">The sequence shown here is derived from an EMBL/GenBank/DDBJ whole genome shotgun (WGS) entry which is preliminary data.</text>
</comment>
<keyword evidence="5" id="KW-0506">mRNA capping</keyword>
<dbReference type="GO" id="GO:0000184">
    <property type="term" value="P:nuclear-transcribed mRNA catabolic process, nonsense-mediated decay"/>
    <property type="evidence" value="ECO:0007669"/>
    <property type="project" value="TreeGrafter"/>
</dbReference>
<feature type="coiled-coil region" evidence="10">
    <location>
        <begin position="646"/>
        <end position="673"/>
    </location>
</feature>
<keyword evidence="8" id="KW-0539">Nucleus</keyword>
<dbReference type="GO" id="GO:0006370">
    <property type="term" value="P:7-methylguanosine mRNA capping"/>
    <property type="evidence" value="ECO:0007669"/>
    <property type="project" value="UniProtKB-KW"/>
</dbReference>
<keyword evidence="4" id="KW-0507">mRNA processing</keyword>
<name>A0AAN9C2A6_9CAEN</name>
<dbReference type="FunFam" id="1.25.40.180:FF:000041">
    <property type="entry name" value="Nuclear cap-binding protein subunit 1"/>
    <property type="match status" value="1"/>
</dbReference>
<dbReference type="InterPro" id="IPR015174">
    <property type="entry name" value="MIF4G-like_typ-2"/>
</dbReference>
<dbReference type="GO" id="GO:0000339">
    <property type="term" value="F:RNA cap binding"/>
    <property type="evidence" value="ECO:0007669"/>
    <property type="project" value="InterPro"/>
</dbReference>
<protein>
    <recommendedName>
        <fullName evidence="3">Nuclear cap-binding protein subunit 1</fullName>
    </recommendedName>
    <alternativeName>
        <fullName evidence="9">80 kDa nuclear cap-binding protein</fullName>
    </alternativeName>
</protein>
<gene>
    <name evidence="13" type="ORF">V1264_001823</name>
</gene>
<sequence length="790" mass="91959">MSRRRRESYSDDEDDERSRKRRRTEPVDIEDRLESLITRVGEKSTSSLESNLEGLASVLEADLPNYKVKIMRILCGCVVDLPEKQTVYTTLVGLLNAKNYTCGGEFVEMLVRNLKESLKSGEWENARMMVRFLADLVNCHVLVAASVLQMFDNFVEVTLEDNIPQVRSDVYVYMVLSSLPWVGRELFEKKETELNKLLDTVDAYISKRQKIHVPALRVWSVDEPHPQEEYLDCLWAQIRNLRSNKWLEKQINRPYMAFDSVLCDALQHTLPQIIPPSHNDEMVYPIPRIVFRLFDYTDVPEGTVLPGSHAIERYLIEEQIDRIIHTNYKERKDCAAALLSYPVKNLPLNYMIVEVMFAQLFQLPCAPYIELFYGSTLIELCKLQPSSMPQVLAQASEMLFERIDHMHTICIERLVHWFAYHLSNFHFRWSWEDWSEVTSMDIGMPKAMFVREVLLKCMRFSYHQNIVDSVPATFTTLLPEKPASEYKYDKEGAGSLPGTMAAHQLMSAIKAKCTPDEAAQLLRELPNKFPNGEDNDNSTYHPLKIDVFVSTLLFLGSKSFSHSFAALAKFYPNLKSLAETEEAQIYMLKVVYSTWRTHQQMMVVLVDKMLRTEVVQCQAVANWIFSESMQKDFTSFFVWEILHGTIKKMTKQVNQLQSEVDDARDRLDAAKRKEADGMEIFSDDEVPTEEMIERMEERLETATSQQKNLFLIIFQRFIMVLTEHLAKCESAGIDYNTPWYKWVIERLQHIFLQHHELVFKYINTLESLLFTSDIDIHILEVFQQFCALRS</sequence>
<dbReference type="SMART" id="SM00543">
    <property type="entry name" value="MIF4G"/>
    <property type="match status" value="1"/>
</dbReference>
<comment type="subcellular location">
    <subcellularLocation>
        <location evidence="1">Nucleus</location>
    </subcellularLocation>
</comment>
<organism evidence="13 14">
    <name type="scientific">Littorina saxatilis</name>
    <dbReference type="NCBI Taxonomy" id="31220"/>
    <lineage>
        <taxon>Eukaryota</taxon>
        <taxon>Metazoa</taxon>
        <taxon>Spiralia</taxon>
        <taxon>Lophotrochozoa</taxon>
        <taxon>Mollusca</taxon>
        <taxon>Gastropoda</taxon>
        <taxon>Caenogastropoda</taxon>
        <taxon>Littorinimorpha</taxon>
        <taxon>Littorinoidea</taxon>
        <taxon>Littorinidae</taxon>
        <taxon>Littorina</taxon>
    </lineage>
</organism>
<feature type="region of interest" description="Disordered" evidence="11">
    <location>
        <begin position="1"/>
        <end position="26"/>
    </location>
</feature>
<dbReference type="InterPro" id="IPR015172">
    <property type="entry name" value="MIF4G-like_typ-1"/>
</dbReference>
<dbReference type="FunFam" id="1.25.40.180:FF:000010">
    <property type="entry name" value="Nuclear cap-binding protein subunit 1"/>
    <property type="match status" value="1"/>
</dbReference>
<dbReference type="GO" id="GO:0003729">
    <property type="term" value="F:mRNA binding"/>
    <property type="evidence" value="ECO:0007669"/>
    <property type="project" value="TreeGrafter"/>
</dbReference>
<evidence type="ECO:0000256" key="9">
    <source>
        <dbReference type="ARBA" id="ARBA00030965"/>
    </source>
</evidence>
<dbReference type="Proteomes" id="UP001374579">
    <property type="component" value="Unassembled WGS sequence"/>
</dbReference>
<evidence type="ECO:0000313" key="13">
    <source>
        <dbReference type="EMBL" id="KAK7116077.1"/>
    </source>
</evidence>
<feature type="domain" description="MIF4G" evidence="12">
    <location>
        <begin position="30"/>
        <end position="242"/>
    </location>
</feature>
<evidence type="ECO:0000256" key="8">
    <source>
        <dbReference type="ARBA" id="ARBA00023242"/>
    </source>
</evidence>
<dbReference type="Pfam" id="PF09090">
    <property type="entry name" value="MIF4G_like_2"/>
    <property type="match status" value="1"/>
</dbReference>
<evidence type="ECO:0000259" key="12">
    <source>
        <dbReference type="SMART" id="SM00543"/>
    </source>
</evidence>
<evidence type="ECO:0000313" key="14">
    <source>
        <dbReference type="Proteomes" id="UP001374579"/>
    </source>
</evidence>
<evidence type="ECO:0000256" key="5">
    <source>
        <dbReference type="ARBA" id="ARBA00023042"/>
    </source>
</evidence>
<dbReference type="GO" id="GO:0005846">
    <property type="term" value="C:nuclear cap binding complex"/>
    <property type="evidence" value="ECO:0007669"/>
    <property type="project" value="InterPro"/>
</dbReference>
<accession>A0AAN9C2A6</accession>
<dbReference type="InterPro" id="IPR016024">
    <property type="entry name" value="ARM-type_fold"/>
</dbReference>
<dbReference type="InterPro" id="IPR003890">
    <property type="entry name" value="MIF4G-like_typ-3"/>
</dbReference>